<dbReference type="EMBL" id="ODYU01000752">
    <property type="protein sequence ID" value="SOQ36013.1"/>
    <property type="molecule type" value="Genomic_DNA"/>
</dbReference>
<dbReference type="Pfam" id="PF12796">
    <property type="entry name" value="Ank_2"/>
    <property type="match status" value="1"/>
</dbReference>
<name>A0A2H1V5A1_SPOFR</name>
<reference evidence="4" key="1">
    <citation type="submission" date="2016-07" db="EMBL/GenBank/DDBJ databases">
        <authorList>
            <person name="Bretaudeau A."/>
        </authorList>
    </citation>
    <scope>NUCLEOTIDE SEQUENCE</scope>
    <source>
        <strain evidence="4">Rice</strain>
        <tissue evidence="4">Whole body</tissue>
    </source>
</reference>
<dbReference type="SMART" id="SM00248">
    <property type="entry name" value="ANK"/>
    <property type="match status" value="5"/>
</dbReference>
<evidence type="ECO:0000256" key="1">
    <source>
        <dbReference type="ARBA" id="ARBA00022737"/>
    </source>
</evidence>
<sequence>MNIIDGSQTHPHQHIGIRIFRIGSQFLDFNEINYYVIGLLTYCFDEELDQFQAMLEAYIHEQHSATHDAAIVARRVEFLVKTIPAMLARFRRAARQAARAQRELEEAEADTAYDVSHYFSDDVADPWRQHDALERERLSQHAALRELVSRGDCVQLKARLSALGSSAGLIANLTPGGANTLLYVASEAGLTAAVSSLLDAGADGRAHPVTKYCPLYIASYHGHVEIAKLLLASFPEAVQQETVEKWLPIHAACIGGHAALVTLLLEYPYPETVLTTYTDPTGEWQWRAAFDVNARDVSGQSALYVACTLGNLAVVDALLAHTVSATPAHTGTHQSALYVACTLGNLAVVDALLAHTVSATPAHTGGTHQEPEDAPATSPASQALSPQRGGISLGIHAIVSKLTGSSTNNGINAKNVKCRAMRVSAFERAENFT</sequence>
<dbReference type="InterPro" id="IPR036770">
    <property type="entry name" value="Ankyrin_rpt-contain_sf"/>
</dbReference>
<organism evidence="4">
    <name type="scientific">Spodoptera frugiperda</name>
    <name type="common">Fall armyworm</name>
    <dbReference type="NCBI Taxonomy" id="7108"/>
    <lineage>
        <taxon>Eukaryota</taxon>
        <taxon>Metazoa</taxon>
        <taxon>Ecdysozoa</taxon>
        <taxon>Arthropoda</taxon>
        <taxon>Hexapoda</taxon>
        <taxon>Insecta</taxon>
        <taxon>Pterygota</taxon>
        <taxon>Neoptera</taxon>
        <taxon>Endopterygota</taxon>
        <taxon>Lepidoptera</taxon>
        <taxon>Glossata</taxon>
        <taxon>Ditrysia</taxon>
        <taxon>Noctuoidea</taxon>
        <taxon>Noctuidae</taxon>
        <taxon>Amphipyrinae</taxon>
        <taxon>Spodoptera</taxon>
    </lineage>
</organism>
<keyword evidence="1" id="KW-0677">Repeat</keyword>
<evidence type="ECO:0000313" key="4">
    <source>
        <dbReference type="EMBL" id="SOQ36013.1"/>
    </source>
</evidence>
<evidence type="ECO:0000256" key="3">
    <source>
        <dbReference type="SAM" id="MobiDB-lite"/>
    </source>
</evidence>
<dbReference type="InterPro" id="IPR002110">
    <property type="entry name" value="Ankyrin_rpt"/>
</dbReference>
<dbReference type="SUPFAM" id="SSF48403">
    <property type="entry name" value="Ankyrin repeat"/>
    <property type="match status" value="1"/>
</dbReference>
<dbReference type="PANTHER" id="PTHR24198">
    <property type="entry name" value="ANKYRIN REPEAT AND PROTEIN KINASE DOMAIN-CONTAINING PROTEIN"/>
    <property type="match status" value="1"/>
</dbReference>
<evidence type="ECO:0000256" key="2">
    <source>
        <dbReference type="ARBA" id="ARBA00023043"/>
    </source>
</evidence>
<dbReference type="Pfam" id="PF00023">
    <property type="entry name" value="Ank"/>
    <property type="match status" value="1"/>
</dbReference>
<dbReference type="Gene3D" id="1.25.40.20">
    <property type="entry name" value="Ankyrin repeat-containing domain"/>
    <property type="match status" value="2"/>
</dbReference>
<keyword evidence="2" id="KW-0040">ANK repeat</keyword>
<protein>
    <submittedName>
        <fullName evidence="4">SFRICE_023783</fullName>
    </submittedName>
</protein>
<feature type="region of interest" description="Disordered" evidence="3">
    <location>
        <begin position="361"/>
        <end position="385"/>
    </location>
</feature>
<accession>A0A2H1V5A1</accession>
<proteinExistence type="predicted"/>
<dbReference type="AlphaFoldDB" id="A0A2H1V5A1"/>
<dbReference type="PANTHER" id="PTHR24198:SF169">
    <property type="entry name" value="NON-SPECIFIC SERINE_THREONINE PROTEIN KINASE"/>
    <property type="match status" value="1"/>
</dbReference>
<gene>
    <name evidence="4" type="ORF">SFRICE_023783</name>
</gene>